<dbReference type="Proteomes" id="UP001652626">
    <property type="component" value="Chromosome 12"/>
</dbReference>
<dbReference type="RefSeq" id="XP_026497202.2">
    <property type="nucleotide sequence ID" value="XM_026641417.2"/>
</dbReference>
<dbReference type="AlphaFoldDB" id="A0A8B8ILB1"/>
<dbReference type="OMA" id="WRKSYKY"/>
<feature type="signal peptide" evidence="1">
    <location>
        <begin position="1"/>
        <end position="20"/>
    </location>
</feature>
<accession>A0A8B8ILB1</accession>
<keyword evidence="1" id="KW-0732">Signal</keyword>
<organism evidence="2 3">
    <name type="scientific">Vanessa tameamea</name>
    <name type="common">Kamehameha butterfly</name>
    <dbReference type="NCBI Taxonomy" id="334116"/>
    <lineage>
        <taxon>Eukaryota</taxon>
        <taxon>Metazoa</taxon>
        <taxon>Ecdysozoa</taxon>
        <taxon>Arthropoda</taxon>
        <taxon>Hexapoda</taxon>
        <taxon>Insecta</taxon>
        <taxon>Pterygota</taxon>
        <taxon>Neoptera</taxon>
        <taxon>Endopterygota</taxon>
        <taxon>Lepidoptera</taxon>
        <taxon>Glossata</taxon>
        <taxon>Ditrysia</taxon>
        <taxon>Papilionoidea</taxon>
        <taxon>Nymphalidae</taxon>
        <taxon>Nymphalinae</taxon>
        <taxon>Vanessa</taxon>
    </lineage>
</organism>
<evidence type="ECO:0000313" key="2">
    <source>
        <dbReference type="Proteomes" id="UP001652626"/>
    </source>
</evidence>
<keyword evidence="2" id="KW-1185">Reference proteome</keyword>
<name>A0A8B8ILB1_VANTA</name>
<reference evidence="3" key="1">
    <citation type="submission" date="2025-08" db="UniProtKB">
        <authorList>
            <consortium name="RefSeq"/>
        </authorList>
    </citation>
    <scope>IDENTIFICATION</scope>
    <source>
        <tissue evidence="3">Whole body</tissue>
    </source>
</reference>
<gene>
    <name evidence="3" type="primary">LOC113401483</name>
</gene>
<evidence type="ECO:0000256" key="1">
    <source>
        <dbReference type="SAM" id="SignalP"/>
    </source>
</evidence>
<sequence length="236" mass="28188">MMIKLYSLFFISILLRSLKCETTETTETETLLKTYKNYINASHDLDKSDRNIMKTWTADFQIQLVNITTHYRLEMTRHKEHSFMSIKTNSKWNECVNFHRSEIDAAEKSYYIDESKCLKVANAEEVKKRHAVYQMEKEIRKWRKSYKYLLKQCNSNNPGDENAAGICLVEYMQKDNYHITFQRLILLKLESMSDLYSQILASLQDCETCLKKTLFNYINEVRTIMDNLNRCYKRKI</sequence>
<dbReference type="GeneID" id="113401483"/>
<evidence type="ECO:0000313" key="3">
    <source>
        <dbReference type="RefSeq" id="XP_026497202.2"/>
    </source>
</evidence>
<protein>
    <submittedName>
        <fullName evidence="3">Uncharacterized protein LOC113401483</fullName>
    </submittedName>
</protein>
<dbReference type="OrthoDB" id="6931130at2759"/>
<feature type="chain" id="PRO_5046843792" evidence="1">
    <location>
        <begin position="21"/>
        <end position="236"/>
    </location>
</feature>
<proteinExistence type="predicted"/>